<reference evidence="1" key="1">
    <citation type="journal article" date="2014" name="BMC Genomics">
        <title>The Babesia bovis gene and promoter model: an update from full-length EST analysis.</title>
        <authorList>
            <person name="Yamagishi J."/>
            <person name="Wakaguri H."/>
            <person name="Yokoyama N."/>
            <person name="Yamashita R."/>
            <person name="Suzuki Y."/>
            <person name="Xuan X."/>
            <person name="Igarashi I."/>
        </authorList>
    </citation>
    <scope>NUCLEOTIDE SEQUENCE</scope>
    <source>
        <strain evidence="1">Texas</strain>
    </source>
</reference>
<accession>S6BGM9</accession>
<name>S6BGM9_BABBO</name>
<proteinExistence type="evidence at transcript level"/>
<organism evidence="1">
    <name type="scientific">Babesia bovis</name>
    <dbReference type="NCBI Taxonomy" id="5865"/>
    <lineage>
        <taxon>Eukaryota</taxon>
        <taxon>Sar</taxon>
        <taxon>Alveolata</taxon>
        <taxon>Apicomplexa</taxon>
        <taxon>Aconoidasida</taxon>
        <taxon>Piroplasmida</taxon>
        <taxon>Babesiidae</taxon>
        <taxon>Babesia</taxon>
    </lineage>
</organism>
<dbReference type="EMBL" id="AK441505">
    <property type="protein sequence ID" value="BAN65299.1"/>
    <property type="molecule type" value="mRNA"/>
</dbReference>
<sequence length="126" mass="14136">MRKRVSATFTSFFVSSKVNSCILSLCDTHLMKPWQQATLPLPTPIPSFILIHSWSPNTLVKSPLTRAMYTFRNLLLRIPSQNSEAALLLLARIMTPDVSLSSRCTGYRVLALSLKTSFFRTSTSVL</sequence>
<dbReference type="AlphaFoldDB" id="S6BGM9"/>
<protein>
    <submittedName>
        <fullName evidence="1">Uncharacterized protein</fullName>
    </submittedName>
</protein>
<evidence type="ECO:0000313" key="1">
    <source>
        <dbReference type="EMBL" id="BAN65299.1"/>
    </source>
</evidence>